<dbReference type="SUPFAM" id="SSF52172">
    <property type="entry name" value="CheY-like"/>
    <property type="match status" value="1"/>
</dbReference>
<feature type="modified residue" description="4-aspartylphosphate" evidence="1">
    <location>
        <position position="59"/>
    </location>
</feature>
<dbReference type="AlphaFoldDB" id="U2J5P4"/>
<dbReference type="PANTHER" id="PTHR44520">
    <property type="entry name" value="RESPONSE REGULATOR RCP1-RELATED"/>
    <property type="match status" value="1"/>
</dbReference>
<dbReference type="Gene3D" id="3.40.50.2300">
    <property type="match status" value="1"/>
</dbReference>
<evidence type="ECO:0000313" key="4">
    <source>
        <dbReference type="Proteomes" id="UP000016584"/>
    </source>
</evidence>
<keyword evidence="4" id="KW-1185">Reference proteome</keyword>
<evidence type="ECO:0000256" key="1">
    <source>
        <dbReference type="PROSITE-ProRule" id="PRU00169"/>
    </source>
</evidence>
<feature type="domain" description="Response regulatory" evidence="2">
    <location>
        <begin position="4"/>
        <end position="126"/>
    </location>
</feature>
<dbReference type="InterPro" id="IPR001789">
    <property type="entry name" value="Sig_transdc_resp-reg_receiver"/>
</dbReference>
<protein>
    <recommendedName>
        <fullName evidence="2">Response regulatory domain-containing protein</fullName>
    </recommendedName>
</protein>
<reference evidence="3 4" key="1">
    <citation type="journal article" date="2013" name="Genome Announc.">
        <title>The Draft Genome Sequence of Sphingomonas paucimobilis Strain HER1398 (Proteobacteria), Host to the Giant PAU Phage, Indicates That It Is a Member of the Genus Sphingobacterium (Bacteroidetes).</title>
        <authorList>
            <person name="White R.A.III."/>
            <person name="Suttle C.A."/>
        </authorList>
    </citation>
    <scope>NUCLEOTIDE SEQUENCE [LARGE SCALE GENOMIC DNA]</scope>
    <source>
        <strain evidence="3 4">HER1398</strain>
    </source>
</reference>
<dbReference type="Pfam" id="PF00072">
    <property type="entry name" value="Response_reg"/>
    <property type="match status" value="1"/>
</dbReference>
<organism evidence="3 4">
    <name type="scientific">Sphingobacterium paucimobilis HER1398</name>
    <dbReference type="NCBI Taxonomy" id="1346330"/>
    <lineage>
        <taxon>Bacteria</taxon>
        <taxon>Pseudomonadati</taxon>
        <taxon>Bacteroidota</taxon>
        <taxon>Sphingobacteriia</taxon>
        <taxon>Sphingobacteriales</taxon>
        <taxon>Sphingobacteriaceae</taxon>
        <taxon>Sphingobacterium</taxon>
    </lineage>
</organism>
<dbReference type="InterPro" id="IPR011006">
    <property type="entry name" value="CheY-like_superfamily"/>
</dbReference>
<dbReference type="EMBL" id="ATDL01000020">
    <property type="protein sequence ID" value="ERJ57983.1"/>
    <property type="molecule type" value="Genomic_DNA"/>
</dbReference>
<evidence type="ECO:0000313" key="3">
    <source>
        <dbReference type="EMBL" id="ERJ57983.1"/>
    </source>
</evidence>
<sequence length="131" mass="15328">MKMSTAVVDDDRIFHFLMEIMLKESKISNSPVCLLEGAQFLQWWHKHKNDSEATLIFLDLNMPLVDGWHVLDKLRDEKEKNIFIIIITSSIDPKDRKRAEAYPMVIDFMVKPIHLDDLIGIKQSAPLLQYF</sequence>
<dbReference type="eggNOG" id="COG3437">
    <property type="taxonomic scope" value="Bacteria"/>
</dbReference>
<gene>
    <name evidence="3" type="ORF">M472_04305</name>
</gene>
<dbReference type="InterPro" id="IPR052893">
    <property type="entry name" value="TCS_response_regulator"/>
</dbReference>
<dbReference type="CDD" id="cd00156">
    <property type="entry name" value="REC"/>
    <property type="match status" value="1"/>
</dbReference>
<proteinExistence type="predicted"/>
<name>U2J5P4_9SPHI</name>
<dbReference type="Proteomes" id="UP000016584">
    <property type="component" value="Unassembled WGS sequence"/>
</dbReference>
<dbReference type="PANTHER" id="PTHR44520:SF2">
    <property type="entry name" value="RESPONSE REGULATOR RCP1"/>
    <property type="match status" value="1"/>
</dbReference>
<accession>U2J5P4</accession>
<dbReference type="PATRIC" id="fig|1346330.5.peg.3621"/>
<keyword evidence="1" id="KW-0597">Phosphoprotein</keyword>
<dbReference type="GO" id="GO:0000160">
    <property type="term" value="P:phosphorelay signal transduction system"/>
    <property type="evidence" value="ECO:0007669"/>
    <property type="project" value="InterPro"/>
</dbReference>
<dbReference type="SMART" id="SM00448">
    <property type="entry name" value="REC"/>
    <property type="match status" value="1"/>
</dbReference>
<comment type="caution">
    <text evidence="3">The sequence shown here is derived from an EMBL/GenBank/DDBJ whole genome shotgun (WGS) entry which is preliminary data.</text>
</comment>
<dbReference type="OrthoDB" id="1121174at2"/>
<dbReference type="STRING" id="1346330.M472_04305"/>
<dbReference type="RefSeq" id="WP_021071753.1">
    <property type="nucleotide sequence ID" value="NZ_ATDL01000020.1"/>
</dbReference>
<evidence type="ECO:0000259" key="2">
    <source>
        <dbReference type="PROSITE" id="PS50110"/>
    </source>
</evidence>
<dbReference type="PROSITE" id="PS50110">
    <property type="entry name" value="RESPONSE_REGULATORY"/>
    <property type="match status" value="1"/>
</dbReference>